<dbReference type="AlphaFoldDB" id="A0A814KZT0"/>
<keyword evidence="2" id="KW-1185">Reference proteome</keyword>
<sequence length="342" mass="40719">MFDKLKRLFVFIIGVYLFYKYYPNHFYSYENQYFSECNCNNSDSVKLYRSKTGNFFVSYTNKSYEIDLQSHVFTCDIYSSLKRGPNQKVISFCLFGNSKRFYYLLLEIAEKVKYFYPDHLIRIYHNSSLDKTFKCELECSKNFVDFCNINKLPISIGKINTYLNVDYLNSRMWRFLPVGDTFVDLFHSRDSDSIILQREKDSVEEWLKTDHIVHIMRDHPAENWLIQAGMWGFKTSHERKLANQLFDQLINKTIAKRFNHDGMSLNKFADQSFLAQYLYPKIHKNATIHDSFTCKIHNDSKPFPTRRAGSCYVGVIGKCNENIEFWHKCPIECRPKDHLNWE</sequence>
<gene>
    <name evidence="1" type="ORF">OXX778_LOCUS19085</name>
</gene>
<proteinExistence type="predicted"/>
<name>A0A814KZT0_9BILA</name>
<evidence type="ECO:0000313" key="2">
    <source>
        <dbReference type="Proteomes" id="UP000663879"/>
    </source>
</evidence>
<reference evidence="1" key="1">
    <citation type="submission" date="2021-02" db="EMBL/GenBank/DDBJ databases">
        <authorList>
            <person name="Nowell W R."/>
        </authorList>
    </citation>
    <scope>NUCLEOTIDE SEQUENCE</scope>
    <source>
        <strain evidence="1">Ploen Becks lab</strain>
    </source>
</reference>
<dbReference type="EMBL" id="CAJNOC010005596">
    <property type="protein sequence ID" value="CAF1056648.1"/>
    <property type="molecule type" value="Genomic_DNA"/>
</dbReference>
<accession>A0A814KZT0</accession>
<comment type="caution">
    <text evidence="1">The sequence shown here is derived from an EMBL/GenBank/DDBJ whole genome shotgun (WGS) entry which is preliminary data.</text>
</comment>
<dbReference type="Proteomes" id="UP000663879">
    <property type="component" value="Unassembled WGS sequence"/>
</dbReference>
<protein>
    <submittedName>
        <fullName evidence="1">Uncharacterized protein</fullName>
    </submittedName>
</protein>
<evidence type="ECO:0000313" key="1">
    <source>
        <dbReference type="EMBL" id="CAF1056648.1"/>
    </source>
</evidence>
<organism evidence="1 2">
    <name type="scientific">Brachionus calyciflorus</name>
    <dbReference type="NCBI Taxonomy" id="104777"/>
    <lineage>
        <taxon>Eukaryota</taxon>
        <taxon>Metazoa</taxon>
        <taxon>Spiralia</taxon>
        <taxon>Gnathifera</taxon>
        <taxon>Rotifera</taxon>
        <taxon>Eurotatoria</taxon>
        <taxon>Monogononta</taxon>
        <taxon>Pseudotrocha</taxon>
        <taxon>Ploima</taxon>
        <taxon>Brachionidae</taxon>
        <taxon>Brachionus</taxon>
    </lineage>
</organism>
<feature type="non-terminal residue" evidence="1">
    <location>
        <position position="342"/>
    </location>
</feature>
<dbReference type="OrthoDB" id="204305at2759"/>